<dbReference type="GO" id="GO:0003720">
    <property type="term" value="F:telomerase activity"/>
    <property type="evidence" value="ECO:0007669"/>
    <property type="project" value="InterPro"/>
</dbReference>
<protein>
    <recommendedName>
        <fullName evidence="3 14">Telomerase reverse transcriptase</fullName>
        <ecNumber evidence="2 14">2.7.7.49</ecNumber>
    </recommendedName>
    <alternativeName>
        <fullName evidence="12 14">Telomerase catalytic subunit</fullName>
    </alternativeName>
</protein>
<comment type="similarity">
    <text evidence="1 14">Belongs to the reverse transcriptase family. Telomerase subfamily.</text>
</comment>
<evidence type="ECO:0000256" key="5">
    <source>
        <dbReference type="ARBA" id="ARBA00022679"/>
    </source>
</evidence>
<evidence type="ECO:0000256" key="14">
    <source>
        <dbReference type="RuleBase" id="RU365061"/>
    </source>
</evidence>
<evidence type="ECO:0000256" key="2">
    <source>
        <dbReference type="ARBA" id="ARBA00012493"/>
    </source>
</evidence>
<evidence type="ECO:0000256" key="13">
    <source>
        <dbReference type="ARBA" id="ARBA00048173"/>
    </source>
</evidence>
<dbReference type="EC" id="2.7.7.49" evidence="2 14"/>
<comment type="subcellular location">
    <subcellularLocation>
        <location evidence="14">Nucleus</location>
    </subcellularLocation>
    <subcellularLocation>
        <location evidence="14">Chromosome</location>
        <location evidence="14">Telomere</location>
    </subcellularLocation>
</comment>
<dbReference type="GO" id="GO:0003968">
    <property type="term" value="F:RNA-directed RNA polymerase activity"/>
    <property type="evidence" value="ECO:0007669"/>
    <property type="project" value="InterPro"/>
</dbReference>
<accession>A0A1W0WMU1</accession>
<evidence type="ECO:0000256" key="12">
    <source>
        <dbReference type="ARBA" id="ARBA00032044"/>
    </source>
</evidence>
<dbReference type="Gene3D" id="1.10.132.70">
    <property type="match status" value="1"/>
</dbReference>
<dbReference type="GO" id="GO:0007004">
    <property type="term" value="P:telomere maintenance via telomerase"/>
    <property type="evidence" value="ECO:0007669"/>
    <property type="project" value="TreeGrafter"/>
</dbReference>
<dbReference type="Pfam" id="PF12009">
    <property type="entry name" value="Telomerase_RBD"/>
    <property type="match status" value="1"/>
</dbReference>
<feature type="compositionally biased region" description="Acidic residues" evidence="15">
    <location>
        <begin position="14"/>
        <end position="25"/>
    </location>
</feature>
<dbReference type="Gene3D" id="3.10.10.20">
    <property type="match status" value="1"/>
</dbReference>
<keyword evidence="9 14" id="KW-0779">Telomere</keyword>
<reference evidence="18" key="1">
    <citation type="submission" date="2017-01" db="EMBL/GenBank/DDBJ databases">
        <title>Comparative genomics of anhydrobiosis in the tardigrade Hypsibius dujardini.</title>
        <authorList>
            <person name="Yoshida Y."/>
            <person name="Koutsovoulos G."/>
            <person name="Laetsch D."/>
            <person name="Stevens L."/>
            <person name="Kumar S."/>
            <person name="Horikawa D."/>
            <person name="Ishino K."/>
            <person name="Komine S."/>
            <person name="Tomita M."/>
            <person name="Blaxter M."/>
            <person name="Arakawa K."/>
        </authorList>
    </citation>
    <scope>NUCLEOTIDE SEQUENCE [LARGE SCALE GENOMIC DNA]</scope>
    <source>
        <strain evidence="18">Z151</strain>
    </source>
</reference>
<dbReference type="OrthoDB" id="6513042at2759"/>
<dbReference type="GO" id="GO:0000781">
    <property type="term" value="C:chromosome, telomeric region"/>
    <property type="evidence" value="ECO:0007669"/>
    <property type="project" value="UniProtKB-SubCell"/>
</dbReference>
<dbReference type="AlphaFoldDB" id="A0A1W0WMU1"/>
<dbReference type="Pfam" id="PF00078">
    <property type="entry name" value="RVT_1"/>
    <property type="match status" value="1"/>
</dbReference>
<dbReference type="SMART" id="SM00975">
    <property type="entry name" value="Telomerase_RBD"/>
    <property type="match status" value="1"/>
</dbReference>
<evidence type="ECO:0000313" key="17">
    <source>
        <dbReference type="EMBL" id="OQV16534.1"/>
    </source>
</evidence>
<name>A0A1W0WMU1_HYPEX</name>
<evidence type="ECO:0000256" key="7">
    <source>
        <dbReference type="ARBA" id="ARBA00022723"/>
    </source>
</evidence>
<dbReference type="PROSITE" id="PS50878">
    <property type="entry name" value="RT_POL"/>
    <property type="match status" value="1"/>
</dbReference>
<feature type="domain" description="Reverse transcriptase" evidence="16">
    <location>
        <begin position="377"/>
        <end position="700"/>
    </location>
</feature>
<dbReference type="InterPro" id="IPR003545">
    <property type="entry name" value="Telomerase_RT"/>
</dbReference>
<evidence type="ECO:0000256" key="11">
    <source>
        <dbReference type="ARBA" id="ARBA00023242"/>
    </source>
</evidence>
<proteinExistence type="inferred from homology"/>
<feature type="compositionally biased region" description="Polar residues" evidence="15">
    <location>
        <begin position="1"/>
        <end position="12"/>
    </location>
</feature>
<dbReference type="PANTHER" id="PTHR12066">
    <property type="entry name" value="TELOMERASE REVERSE TRANSCRIPTASE"/>
    <property type="match status" value="1"/>
</dbReference>
<comment type="catalytic activity">
    <reaction evidence="13 14">
        <text>DNA(n) + a 2'-deoxyribonucleoside 5'-triphosphate = DNA(n+1) + diphosphate</text>
        <dbReference type="Rhea" id="RHEA:22508"/>
        <dbReference type="Rhea" id="RHEA-COMP:17339"/>
        <dbReference type="Rhea" id="RHEA-COMP:17340"/>
        <dbReference type="ChEBI" id="CHEBI:33019"/>
        <dbReference type="ChEBI" id="CHEBI:61560"/>
        <dbReference type="ChEBI" id="CHEBI:173112"/>
        <dbReference type="EC" id="2.7.7.49"/>
    </reaction>
</comment>
<evidence type="ECO:0000256" key="10">
    <source>
        <dbReference type="ARBA" id="ARBA00022918"/>
    </source>
</evidence>
<evidence type="ECO:0000256" key="15">
    <source>
        <dbReference type="SAM" id="MobiDB-lite"/>
    </source>
</evidence>
<keyword evidence="8 14" id="KW-0460">Magnesium</keyword>
<organism evidence="17 18">
    <name type="scientific">Hypsibius exemplaris</name>
    <name type="common">Freshwater tardigrade</name>
    <dbReference type="NCBI Taxonomy" id="2072580"/>
    <lineage>
        <taxon>Eukaryota</taxon>
        <taxon>Metazoa</taxon>
        <taxon>Ecdysozoa</taxon>
        <taxon>Tardigrada</taxon>
        <taxon>Eutardigrada</taxon>
        <taxon>Parachela</taxon>
        <taxon>Hypsibioidea</taxon>
        <taxon>Hypsibiidae</taxon>
        <taxon>Hypsibius</taxon>
    </lineage>
</organism>
<dbReference type="Proteomes" id="UP000192578">
    <property type="component" value="Unassembled WGS sequence"/>
</dbReference>
<comment type="function">
    <text evidence="14">Telomerase is a ribonucleoprotein enzyme essential for the replication of chromosome termini in most eukaryotes. It elongates telomeres. It is a reverse transcriptase that adds simple sequence repeats to chromosome ends by copying a template sequence within the RNA component of the enzyme.</text>
</comment>
<evidence type="ECO:0000256" key="1">
    <source>
        <dbReference type="ARBA" id="ARBA00008001"/>
    </source>
</evidence>
<feature type="region of interest" description="Disordered" evidence="15">
    <location>
        <begin position="1"/>
        <end position="41"/>
    </location>
</feature>
<gene>
    <name evidence="17" type="ORF">BV898_09371</name>
</gene>
<keyword evidence="10 14" id="KW-0695">RNA-directed DNA polymerase</keyword>
<evidence type="ECO:0000256" key="3">
    <source>
        <dbReference type="ARBA" id="ARBA00016182"/>
    </source>
</evidence>
<dbReference type="Pfam" id="PF05183">
    <property type="entry name" value="RdRP"/>
    <property type="match status" value="1"/>
</dbReference>
<dbReference type="GO" id="GO:0070034">
    <property type="term" value="F:telomerase RNA binding"/>
    <property type="evidence" value="ECO:0007669"/>
    <property type="project" value="TreeGrafter"/>
</dbReference>
<dbReference type="Gene3D" id="3.30.70.2630">
    <property type="match status" value="1"/>
</dbReference>
<evidence type="ECO:0000256" key="6">
    <source>
        <dbReference type="ARBA" id="ARBA00022695"/>
    </source>
</evidence>
<dbReference type="InterPro" id="IPR000477">
    <property type="entry name" value="RT_dom"/>
</dbReference>
<dbReference type="GO" id="GO:0042162">
    <property type="term" value="F:telomeric DNA binding"/>
    <property type="evidence" value="ECO:0007669"/>
    <property type="project" value="TreeGrafter"/>
</dbReference>
<evidence type="ECO:0000313" key="18">
    <source>
        <dbReference type="Proteomes" id="UP000192578"/>
    </source>
</evidence>
<keyword evidence="11 14" id="KW-0539">Nucleus</keyword>
<evidence type="ECO:0000259" key="16">
    <source>
        <dbReference type="PROSITE" id="PS50878"/>
    </source>
</evidence>
<dbReference type="PANTHER" id="PTHR12066:SF0">
    <property type="entry name" value="TELOMERASE REVERSE TRANSCRIPTASE"/>
    <property type="match status" value="1"/>
</dbReference>
<comment type="caution">
    <text evidence="17">The sequence shown here is derived from an EMBL/GenBank/DDBJ whole genome shotgun (WGS) entry which is preliminary data.</text>
</comment>
<keyword evidence="6 14" id="KW-0548">Nucleotidyltransferase</keyword>
<keyword evidence="4 14" id="KW-0158">Chromosome</keyword>
<keyword evidence="5 14" id="KW-0808">Transferase</keyword>
<dbReference type="PRINTS" id="PR01365">
    <property type="entry name" value="TELOMERASERT"/>
</dbReference>
<evidence type="ECO:0000256" key="8">
    <source>
        <dbReference type="ARBA" id="ARBA00022842"/>
    </source>
</evidence>
<dbReference type="Gene3D" id="1.10.10.2210">
    <property type="match status" value="1"/>
</dbReference>
<sequence length="1009" mass="115131">MAMSRPASSLFTTDGEDLMTVDGEEDHPPLRHGIPKTSKSPSRFHPVVALSHAELMDTYLPHRHMLHQSVGPSRLSVKPRLPLGDDAKRAFHRPSLLAHIFAQTFDEIADKKWLKAEVSAVIEGVARKVESLTPFTFLLRYAPLHDIKDAWKKKTPPPYSSDGNIGIGADKRNNAVLAKGNHTFQQDPESDLPKRDSPSVAQKEKLHDLEAFLKTGSSAQLDMSILATSSKSVFEYVRGYLSVALKARLVFGTPHNEKVFVRFVSRYMELGVADKLAIGSVVREMDMDLIPWLKRASSFNRDLILAEFLSWVFGSIVNPLINRHFYVTATQFRKNERLYYRREIWKLICKKTLEEFVQQEFWRPLATQGHNGRLSELENFLAVSENMQATYRSRFVPRDFGVRPIMVARSVVGHDFRPTECRQRIRNTRLILQYIMKRLSDTRDLGIVNVKDIQRRWTAFRQHRLANEDRRPLYFVTTDIQKAYDSIDLPTLRKVIHGLFQTCKANGLDFFFVYDLLAAARKEGRNIFPGADRFKVVSKLDFAEVADDSSLGEPVCMDLNELFAALSFVATPAVFQSVNNRWYTFIRGVPQGCQLSSHLLNIYYGKLESELGNNVGPDELMMRYMDDIIYISPNQQRVLAFSQGAAAGLPHLRLFTNTSKTHTNLPDLRGQIQCSHESRTFLHFFPLEGMTTFTWYGWEFDVCLMSLKVDMRRYHAFQLRYSFSLNYADEVTLIKSVYATVVGKFAVALFDLACGPREVVIQNTYELFLLCGAMLAAYWRKAQRVVRQERRVLRLIRVMVKILTQCVVARWESQSAIVLGELQIRALGWQAMVVTLCHEDNCRWGPLRKGCRGAIINRAVKSMEDLEEHGGREWLFDIERDVGRFVSGVNDPSGLLEEGQCFFQPTIGGEPHVMTEPVIVVRNPCMFPGDILQLTSVLIKECLHLMDCIVFPVKGKRATAGATSGGDLDGDQFTVIWDDRLIPPNRVDPYDYTAARETISNTATRLWER</sequence>
<dbReference type="EMBL" id="MTYJ01000073">
    <property type="protein sequence ID" value="OQV16534.1"/>
    <property type="molecule type" value="Genomic_DNA"/>
</dbReference>
<keyword evidence="18" id="KW-1185">Reference proteome</keyword>
<dbReference type="GO" id="GO:0000333">
    <property type="term" value="C:telomerase catalytic core complex"/>
    <property type="evidence" value="ECO:0007669"/>
    <property type="project" value="TreeGrafter"/>
</dbReference>
<dbReference type="GO" id="GO:0046872">
    <property type="term" value="F:metal ion binding"/>
    <property type="evidence" value="ECO:0007669"/>
    <property type="project" value="UniProtKB-KW"/>
</dbReference>
<dbReference type="InterPro" id="IPR021891">
    <property type="entry name" value="Telomerase_RBD"/>
</dbReference>
<dbReference type="InterPro" id="IPR057596">
    <property type="entry name" value="RDRP_core"/>
</dbReference>
<evidence type="ECO:0000256" key="9">
    <source>
        <dbReference type="ARBA" id="ARBA00022895"/>
    </source>
</evidence>
<keyword evidence="7 14" id="KW-0479">Metal-binding</keyword>
<evidence type="ECO:0000256" key="4">
    <source>
        <dbReference type="ARBA" id="ARBA00022454"/>
    </source>
</evidence>